<evidence type="ECO:0000313" key="2">
    <source>
        <dbReference type="Proteomes" id="UP000244240"/>
    </source>
</evidence>
<dbReference type="InterPro" id="IPR010719">
    <property type="entry name" value="MnmM_MeTrfase"/>
</dbReference>
<gene>
    <name evidence="1" type="ORF">C8P63_10912</name>
</gene>
<proteinExistence type="predicted"/>
<dbReference type="InterPro" id="IPR029063">
    <property type="entry name" value="SAM-dependent_MTases_sf"/>
</dbReference>
<dbReference type="CDD" id="cd02440">
    <property type="entry name" value="AdoMet_MTases"/>
    <property type="match status" value="1"/>
</dbReference>
<dbReference type="OrthoDB" id="9792989at2"/>
<dbReference type="GO" id="GO:0032259">
    <property type="term" value="P:methylation"/>
    <property type="evidence" value="ECO:0007669"/>
    <property type="project" value="UniProtKB-KW"/>
</dbReference>
<reference evidence="1 2" key="1">
    <citation type="submission" date="2018-04" db="EMBL/GenBank/DDBJ databases">
        <title>Genomic Encyclopedia of Archaeal and Bacterial Type Strains, Phase II (KMG-II): from individual species to whole genera.</title>
        <authorList>
            <person name="Goeker M."/>
        </authorList>
    </citation>
    <scope>NUCLEOTIDE SEQUENCE [LARGE SCALE GENOMIC DNA]</scope>
    <source>
        <strain evidence="1 2">DSM 45787</strain>
    </source>
</reference>
<dbReference type="Gene3D" id="3.40.50.150">
    <property type="entry name" value="Vaccinia Virus protein VP39"/>
    <property type="match status" value="1"/>
</dbReference>
<dbReference type="AlphaFoldDB" id="A0A2T6BVZ3"/>
<protein>
    <submittedName>
        <fullName evidence="1">Putative rRNA methylase</fullName>
    </submittedName>
</protein>
<dbReference type="SUPFAM" id="SSF53335">
    <property type="entry name" value="S-adenosyl-L-methionine-dependent methyltransferases"/>
    <property type="match status" value="1"/>
</dbReference>
<organism evidence="1 2">
    <name type="scientific">Melghirimyces profundicolus</name>
    <dbReference type="NCBI Taxonomy" id="1242148"/>
    <lineage>
        <taxon>Bacteria</taxon>
        <taxon>Bacillati</taxon>
        <taxon>Bacillota</taxon>
        <taxon>Bacilli</taxon>
        <taxon>Bacillales</taxon>
        <taxon>Thermoactinomycetaceae</taxon>
        <taxon>Melghirimyces</taxon>
    </lineage>
</organism>
<keyword evidence="2" id="KW-1185">Reference proteome</keyword>
<dbReference type="RefSeq" id="WP_108022893.1">
    <property type="nucleotide sequence ID" value="NZ_QBKR01000009.1"/>
</dbReference>
<comment type="caution">
    <text evidence="1">The sequence shown here is derived from an EMBL/GenBank/DDBJ whole genome shotgun (WGS) entry which is preliminary data.</text>
</comment>
<sequence length="191" mass="20968">MSLPATLPFAHQLVKGVLPPGGWAVDATVGNGHDTLFLARSVGAGGKVHGFDIQREALERAEARLRDNGVAHRVTLHHQGHHRMKEYLPPEWKGKVSAVMFNLGYLPKGDPTVITRPATTLPALSQALEWLSPGGILTAVLYTRHPGGAEEADRVLRYIHELDPRAYRAVQYRFLNRRHAPSLIAVFKPGG</sequence>
<accession>A0A2T6BVZ3</accession>
<dbReference type="GO" id="GO:0008168">
    <property type="term" value="F:methyltransferase activity"/>
    <property type="evidence" value="ECO:0007669"/>
    <property type="project" value="UniProtKB-KW"/>
</dbReference>
<dbReference type="Proteomes" id="UP000244240">
    <property type="component" value="Unassembled WGS sequence"/>
</dbReference>
<dbReference type="PANTHER" id="PTHR35276:SF1">
    <property type="entry name" value="TRNA (MNM(5)S(2)U34)-METHYLTRANSFERASE, CHLOROPLASTIC"/>
    <property type="match status" value="1"/>
</dbReference>
<dbReference type="EMBL" id="QBKR01000009">
    <property type="protein sequence ID" value="PTX60248.1"/>
    <property type="molecule type" value="Genomic_DNA"/>
</dbReference>
<dbReference type="PANTHER" id="PTHR35276">
    <property type="entry name" value="S-ADENOSYL-L-METHIONINE-DEPENDENT METHYLTRANSFERASES SUPERFAMILY PROTEIN"/>
    <property type="match status" value="1"/>
</dbReference>
<keyword evidence="1" id="KW-0489">Methyltransferase</keyword>
<keyword evidence="1" id="KW-0808">Transferase</keyword>
<name>A0A2T6BVZ3_9BACL</name>
<evidence type="ECO:0000313" key="1">
    <source>
        <dbReference type="EMBL" id="PTX60248.1"/>
    </source>
</evidence>
<dbReference type="Pfam" id="PF06962">
    <property type="entry name" value="rRNA_methylase"/>
    <property type="match status" value="1"/>
</dbReference>